<dbReference type="PANTHER" id="PTHR43048:SF3">
    <property type="entry name" value="METHYLMALONYL-COA EPIMERASE, MITOCHONDRIAL"/>
    <property type="match status" value="1"/>
</dbReference>
<name>A0A6J7DKN3_9ZZZZ</name>
<accession>A0A6J7DKN3</accession>
<dbReference type="Gene3D" id="3.10.180.10">
    <property type="entry name" value="2,3-Dihydroxybiphenyl 1,2-Dioxygenase, domain 1"/>
    <property type="match status" value="1"/>
</dbReference>
<feature type="domain" description="VOC" evidence="2">
    <location>
        <begin position="5"/>
        <end position="145"/>
    </location>
</feature>
<gene>
    <name evidence="3" type="ORF">UFOPK3423_00750</name>
</gene>
<evidence type="ECO:0000256" key="1">
    <source>
        <dbReference type="ARBA" id="ARBA00022723"/>
    </source>
</evidence>
<dbReference type="GO" id="GO:0046491">
    <property type="term" value="P:L-methylmalonyl-CoA metabolic process"/>
    <property type="evidence" value="ECO:0007669"/>
    <property type="project" value="TreeGrafter"/>
</dbReference>
<proteinExistence type="predicted"/>
<dbReference type="Pfam" id="PF13669">
    <property type="entry name" value="Glyoxalase_4"/>
    <property type="match status" value="1"/>
</dbReference>
<dbReference type="EMBL" id="CAFBLQ010000065">
    <property type="protein sequence ID" value="CAB4871207.1"/>
    <property type="molecule type" value="Genomic_DNA"/>
</dbReference>
<sequence>MSIVKFDHLGIIVDDLDAALAHFRRIFEFRDEDLIYERDYDDVNPDTGEIEVMHFCLFPVGEVYFELVEPVSDGPVKKFLERTGGGVHHIGITSNDIKSEWKLHRELGDEIGLVGDRPRVDQYDVSYWFLHPKKNYGAMFEVDAFWRKTQTSDMTPVEATPDWAQEA</sequence>
<protein>
    <submittedName>
        <fullName evidence="3">Unannotated protein</fullName>
    </submittedName>
</protein>
<dbReference type="InterPro" id="IPR051785">
    <property type="entry name" value="MMCE/EMCE_epimerase"/>
</dbReference>
<dbReference type="PROSITE" id="PS51819">
    <property type="entry name" value="VOC"/>
    <property type="match status" value="1"/>
</dbReference>
<dbReference type="GO" id="GO:0046872">
    <property type="term" value="F:metal ion binding"/>
    <property type="evidence" value="ECO:0007669"/>
    <property type="project" value="UniProtKB-KW"/>
</dbReference>
<dbReference type="GO" id="GO:0004493">
    <property type="term" value="F:methylmalonyl-CoA epimerase activity"/>
    <property type="evidence" value="ECO:0007669"/>
    <property type="project" value="TreeGrafter"/>
</dbReference>
<keyword evidence="1" id="KW-0479">Metal-binding</keyword>
<dbReference type="InterPro" id="IPR037523">
    <property type="entry name" value="VOC_core"/>
</dbReference>
<dbReference type="SUPFAM" id="SSF54593">
    <property type="entry name" value="Glyoxalase/Bleomycin resistance protein/Dihydroxybiphenyl dioxygenase"/>
    <property type="match status" value="1"/>
</dbReference>
<dbReference type="AlphaFoldDB" id="A0A6J7DKN3"/>
<evidence type="ECO:0000313" key="3">
    <source>
        <dbReference type="EMBL" id="CAB4871207.1"/>
    </source>
</evidence>
<reference evidence="3" key="1">
    <citation type="submission" date="2020-05" db="EMBL/GenBank/DDBJ databases">
        <authorList>
            <person name="Chiriac C."/>
            <person name="Salcher M."/>
            <person name="Ghai R."/>
            <person name="Kavagutti S V."/>
        </authorList>
    </citation>
    <scope>NUCLEOTIDE SEQUENCE</scope>
</reference>
<dbReference type="PANTHER" id="PTHR43048">
    <property type="entry name" value="METHYLMALONYL-COA EPIMERASE"/>
    <property type="match status" value="1"/>
</dbReference>
<evidence type="ECO:0000259" key="2">
    <source>
        <dbReference type="PROSITE" id="PS51819"/>
    </source>
</evidence>
<dbReference type="InterPro" id="IPR029068">
    <property type="entry name" value="Glyas_Bleomycin-R_OHBP_Dase"/>
</dbReference>
<organism evidence="3">
    <name type="scientific">freshwater metagenome</name>
    <dbReference type="NCBI Taxonomy" id="449393"/>
    <lineage>
        <taxon>unclassified sequences</taxon>
        <taxon>metagenomes</taxon>
        <taxon>ecological metagenomes</taxon>
    </lineage>
</organism>